<evidence type="ECO:0000259" key="4">
    <source>
        <dbReference type="PROSITE" id="PS50009"/>
    </source>
</evidence>
<gene>
    <name evidence="5" type="ORF">CALMAC_LOCUS2172</name>
</gene>
<dbReference type="OrthoDB" id="6021951at2759"/>
<keyword evidence="6" id="KW-1185">Reference proteome</keyword>
<dbReference type="InterPro" id="IPR023578">
    <property type="entry name" value="Ras_GEF_dom_sf"/>
</dbReference>
<dbReference type="PANTHER" id="PTHR23113">
    <property type="entry name" value="GUANINE NUCLEOTIDE EXCHANGE FACTOR"/>
    <property type="match status" value="1"/>
</dbReference>
<protein>
    <recommendedName>
        <fullName evidence="4">Ras-GEF domain-containing protein</fullName>
    </recommendedName>
</protein>
<dbReference type="Gene3D" id="1.10.840.10">
    <property type="entry name" value="Ras guanine-nucleotide exchange factors catalytic domain"/>
    <property type="match status" value="1"/>
</dbReference>
<evidence type="ECO:0000256" key="1">
    <source>
        <dbReference type="ARBA" id="ARBA00022658"/>
    </source>
</evidence>
<feature type="compositionally biased region" description="Polar residues" evidence="3">
    <location>
        <begin position="1"/>
        <end position="16"/>
    </location>
</feature>
<dbReference type="SUPFAM" id="SSF48366">
    <property type="entry name" value="Ras GEF"/>
    <property type="match status" value="1"/>
</dbReference>
<dbReference type="Proteomes" id="UP000410492">
    <property type="component" value="Unassembled WGS sequence"/>
</dbReference>
<keyword evidence="1 2" id="KW-0344">Guanine-nucleotide releasing factor</keyword>
<evidence type="ECO:0000256" key="3">
    <source>
        <dbReference type="SAM" id="MobiDB-lite"/>
    </source>
</evidence>
<name>A0A653BM08_CALMS</name>
<dbReference type="EMBL" id="CAACVG010002556">
    <property type="protein sequence ID" value="VEN36627.1"/>
    <property type="molecule type" value="Genomic_DNA"/>
</dbReference>
<evidence type="ECO:0000256" key="2">
    <source>
        <dbReference type="PROSITE-ProRule" id="PRU00168"/>
    </source>
</evidence>
<organism evidence="5 6">
    <name type="scientific">Callosobruchus maculatus</name>
    <name type="common">Southern cowpea weevil</name>
    <name type="synonym">Pulse bruchid</name>
    <dbReference type="NCBI Taxonomy" id="64391"/>
    <lineage>
        <taxon>Eukaryota</taxon>
        <taxon>Metazoa</taxon>
        <taxon>Ecdysozoa</taxon>
        <taxon>Arthropoda</taxon>
        <taxon>Hexapoda</taxon>
        <taxon>Insecta</taxon>
        <taxon>Pterygota</taxon>
        <taxon>Neoptera</taxon>
        <taxon>Endopterygota</taxon>
        <taxon>Coleoptera</taxon>
        <taxon>Polyphaga</taxon>
        <taxon>Cucujiformia</taxon>
        <taxon>Chrysomeloidea</taxon>
        <taxon>Chrysomelidae</taxon>
        <taxon>Bruchinae</taxon>
        <taxon>Bruchini</taxon>
        <taxon>Callosobruchus</taxon>
    </lineage>
</organism>
<dbReference type="GO" id="GO:0007265">
    <property type="term" value="P:Ras protein signal transduction"/>
    <property type="evidence" value="ECO:0007669"/>
    <property type="project" value="TreeGrafter"/>
</dbReference>
<dbReference type="InterPro" id="IPR001895">
    <property type="entry name" value="RASGEF_cat_dom"/>
</dbReference>
<evidence type="ECO:0000313" key="6">
    <source>
        <dbReference type="Proteomes" id="UP000410492"/>
    </source>
</evidence>
<sequence length="481" mass="56337">MQLASSPSYQHLSSHGNLRPNILKSTPKPPPLYFWTPKYRYRPTPARDHFRERQKHLKLLKDFHESTAKKRNKRKKRCFRRLTGHNKCRDTDEESVEEPYPKKPRKKYAFMYMFSSRVEELLDFTASRNPKENHTQFLKRVLNMDLNLTVWDFDSSTLAEQLTVIHKELFLKISAEELESLIVCKSSKYAPNFLALLSFSERISSLIASEVLRNDTEKCRARLLARLINVAQKCHKISNFQTCKTILSGLQSPAIYRLRKTWAYVRKRHASKYRSFEFLCRLYRDPRVLSYQKTFYIASLNPPFMPYIGDVLARLLNKVPEYSFSDRSRSVSRKTSYETVESHTLSQCLQSEAAKNSSTLFSKFIQVFHNPVPSKVQTSLSKSISVKKKIQRHRKASKCKVLYEYYKSFEFEAYSIESLVQTVEFLGKCQLGATGYNFSVNDLAKSYLLKARYQDDKENFIKSLSVEQAVKNYSIDKINKH</sequence>
<dbReference type="PANTHER" id="PTHR23113:SF368">
    <property type="entry name" value="CELL DIVISION CONTROL PROTEIN 25"/>
    <property type="match status" value="1"/>
</dbReference>
<feature type="region of interest" description="Disordered" evidence="3">
    <location>
        <begin position="1"/>
        <end position="26"/>
    </location>
</feature>
<dbReference type="GO" id="GO:0005886">
    <property type="term" value="C:plasma membrane"/>
    <property type="evidence" value="ECO:0007669"/>
    <property type="project" value="TreeGrafter"/>
</dbReference>
<accession>A0A653BM08</accession>
<dbReference type="InterPro" id="IPR036964">
    <property type="entry name" value="RASGEF_cat_dom_sf"/>
</dbReference>
<proteinExistence type="predicted"/>
<dbReference type="AlphaFoldDB" id="A0A653BM08"/>
<dbReference type="GO" id="GO:0005085">
    <property type="term" value="F:guanyl-nucleotide exchange factor activity"/>
    <property type="evidence" value="ECO:0007669"/>
    <property type="project" value="UniProtKB-KW"/>
</dbReference>
<dbReference type="Pfam" id="PF00617">
    <property type="entry name" value="RasGEF"/>
    <property type="match status" value="1"/>
</dbReference>
<evidence type="ECO:0000313" key="5">
    <source>
        <dbReference type="EMBL" id="VEN36627.1"/>
    </source>
</evidence>
<dbReference type="PROSITE" id="PS50009">
    <property type="entry name" value="RASGEF_CAT"/>
    <property type="match status" value="1"/>
</dbReference>
<feature type="domain" description="Ras-GEF" evidence="4">
    <location>
        <begin position="154"/>
        <end position="383"/>
    </location>
</feature>
<dbReference type="InterPro" id="IPR008937">
    <property type="entry name" value="Ras-like_GEF"/>
</dbReference>
<dbReference type="SMART" id="SM00147">
    <property type="entry name" value="RasGEF"/>
    <property type="match status" value="1"/>
</dbReference>
<reference evidence="5 6" key="1">
    <citation type="submission" date="2019-01" db="EMBL/GenBank/DDBJ databases">
        <authorList>
            <person name="Sayadi A."/>
        </authorList>
    </citation>
    <scope>NUCLEOTIDE SEQUENCE [LARGE SCALE GENOMIC DNA]</scope>
</reference>